<dbReference type="Proteomes" id="UP000653578">
    <property type="component" value="Unassembled WGS sequence"/>
</dbReference>
<comment type="caution">
    <text evidence="3">The sequence shown here is derived from an EMBL/GenBank/DDBJ whole genome shotgun (WGS) entry which is preliminary data.</text>
</comment>
<dbReference type="PANTHER" id="PTHR10579:SF43">
    <property type="entry name" value="ZINC FINGER (C3HC4-TYPE RING FINGER) FAMILY PROTEIN"/>
    <property type="match status" value="1"/>
</dbReference>
<dbReference type="SUPFAM" id="SSF53300">
    <property type="entry name" value="vWA-like"/>
    <property type="match status" value="1"/>
</dbReference>
<keyword evidence="4" id="KW-1185">Reference proteome</keyword>
<gene>
    <name evidence="3" type="ORF">GC096_02645</name>
</gene>
<dbReference type="SMART" id="SM00327">
    <property type="entry name" value="VWA"/>
    <property type="match status" value="1"/>
</dbReference>
<keyword evidence="1" id="KW-1133">Transmembrane helix</keyword>
<reference evidence="3 4" key="1">
    <citation type="submission" date="2019-10" db="EMBL/GenBank/DDBJ databases">
        <title>Description of Paenibacillus humi sp. nov.</title>
        <authorList>
            <person name="Carlier A."/>
            <person name="Qi S."/>
        </authorList>
    </citation>
    <scope>NUCLEOTIDE SEQUENCE [LARGE SCALE GENOMIC DNA]</scope>
    <source>
        <strain evidence="3 4">LMG 31461</strain>
    </source>
</reference>
<dbReference type="PANTHER" id="PTHR10579">
    <property type="entry name" value="CALCIUM-ACTIVATED CHLORIDE CHANNEL REGULATOR"/>
    <property type="match status" value="1"/>
</dbReference>
<dbReference type="InterPro" id="IPR051266">
    <property type="entry name" value="CLCR"/>
</dbReference>
<dbReference type="Gene3D" id="3.40.50.410">
    <property type="entry name" value="von Willebrand factor, type A domain"/>
    <property type="match status" value="1"/>
</dbReference>
<dbReference type="EMBL" id="WHNY01000006">
    <property type="protein sequence ID" value="NOU62944.1"/>
    <property type="molecule type" value="Genomic_DNA"/>
</dbReference>
<dbReference type="Pfam" id="PF13519">
    <property type="entry name" value="VWA_2"/>
    <property type="match status" value="1"/>
</dbReference>
<evidence type="ECO:0000256" key="1">
    <source>
        <dbReference type="SAM" id="Phobius"/>
    </source>
</evidence>
<dbReference type="InterPro" id="IPR002035">
    <property type="entry name" value="VWF_A"/>
</dbReference>
<dbReference type="PROSITE" id="PS50234">
    <property type="entry name" value="VWFA"/>
    <property type="match status" value="1"/>
</dbReference>
<keyword evidence="1" id="KW-0472">Membrane</keyword>
<organism evidence="3 4">
    <name type="scientific">Paenibacillus plantarum</name>
    <dbReference type="NCBI Taxonomy" id="2654975"/>
    <lineage>
        <taxon>Bacteria</taxon>
        <taxon>Bacillati</taxon>
        <taxon>Bacillota</taxon>
        <taxon>Bacilli</taxon>
        <taxon>Bacillales</taxon>
        <taxon>Paenibacillaceae</taxon>
        <taxon>Paenibacillus</taxon>
    </lineage>
</organism>
<keyword evidence="1" id="KW-0812">Transmembrane</keyword>
<evidence type="ECO:0000313" key="4">
    <source>
        <dbReference type="Proteomes" id="UP000653578"/>
    </source>
</evidence>
<accession>A0ABX1X4C1</accession>
<sequence length="833" mass="90181">MQVLLAVMKMVRSDLKGLSLVLKLSKSSRESFIWCRKEFVTMHWYQKAKKKSAILLTGMLLTSMLPVFVGTNTVYGAEVDNGCLAISGVGNVPVTSVERNQLVTINYTLDPSGTHTVMQTRDAVDIAFVADVSGSMDYHMNKNDSKTPIRLDILKSASTTLTNKFKTVNMGDRLGLIKFSSGASKVLDLTTDYAKVQTEINKLVADGSTNIDDGLAKAKTMLTASGTKPVKQIILLTDGKATVWTDENDGNKQKSGETSAANAARADADVLAGLGIKVYTIALATAGSDEIDLDLLQYIATKTGGTAYEASSASQLSAIFDNIAKTIEAPAQLKTVTLRQPIPAGFILAPGENASNVRYEAATREVVVNVGDINFPFDQDKIDLTIKLIPDTAAGDYPLQDAKVTYKDACNANRQFNINFGTQLSVSVRVVDKYGNVYIGNSQGELQRLRASDKQKQWTINKKKVAISDIHFIDTEIHSIVRITYKDGTTDQFDLKPTAPGTYELVDGNGKPISENGWHKGPGNLRLVSGSSTQLPSTTVYANDDFQGAYLAGYEISVDNGNWQSQTTNGVVIPDGNSVNFKTRAFTNAISGSAAIPIAGAVATGNVSLDSTGPMISWSHNIVNPTDDGIIYITATDNLSPVTSVKVWFDNKSLSISSSSSKMTKNGNTYAFRLSDVAGFDTAEKRQGWHQIYFEATSMGGTTTTVEAPEYFVVNPGLAATLKGMNYNTGDISDKPVSVAVVDEKYPVSDRTFGSHIEHGFTLKNMYYVIKQTSTTPEANGWKPLASKRLTVTTKTNTTSGTYYVFLKLIDSSNVEMVQQPLIVKFDTEQNNN</sequence>
<proteinExistence type="predicted"/>
<name>A0ABX1X4C1_9BACL</name>
<dbReference type="InterPro" id="IPR036465">
    <property type="entry name" value="vWFA_dom_sf"/>
</dbReference>
<feature type="transmembrane region" description="Helical" evidence="1">
    <location>
        <begin position="53"/>
        <end position="75"/>
    </location>
</feature>
<feature type="domain" description="VWFA" evidence="2">
    <location>
        <begin position="125"/>
        <end position="323"/>
    </location>
</feature>
<evidence type="ECO:0000259" key="2">
    <source>
        <dbReference type="PROSITE" id="PS50234"/>
    </source>
</evidence>
<evidence type="ECO:0000313" key="3">
    <source>
        <dbReference type="EMBL" id="NOU62944.1"/>
    </source>
</evidence>
<protein>
    <submittedName>
        <fullName evidence="3">VWA domain-containing protein</fullName>
    </submittedName>
</protein>